<accession>A0A1M7YJR4</accession>
<dbReference type="AlphaFoldDB" id="A0A1M7YJR4"/>
<dbReference type="RefSeq" id="WP_073616457.1">
    <property type="nucleotide sequence ID" value="NZ_FRFE01000042.1"/>
</dbReference>
<evidence type="ECO:0000256" key="1">
    <source>
        <dbReference type="SAM" id="MobiDB-lite"/>
    </source>
</evidence>
<feature type="region of interest" description="Disordered" evidence="1">
    <location>
        <begin position="62"/>
        <end position="81"/>
    </location>
</feature>
<dbReference type="Proteomes" id="UP000184603">
    <property type="component" value="Unassembled WGS sequence"/>
</dbReference>
<name>A0A1M7YJR4_9BACT</name>
<dbReference type="EMBL" id="FRFE01000042">
    <property type="protein sequence ID" value="SHO52857.1"/>
    <property type="molecule type" value="Genomic_DNA"/>
</dbReference>
<reference evidence="2 3" key="1">
    <citation type="submission" date="2016-12" db="EMBL/GenBank/DDBJ databases">
        <authorList>
            <person name="Song W.-J."/>
            <person name="Kurnit D.M."/>
        </authorList>
    </citation>
    <scope>NUCLEOTIDE SEQUENCE [LARGE SCALE GENOMIC DNA]</scope>
    <source>
        <strain evidence="2 3">DSM 18488</strain>
    </source>
</reference>
<sequence length="81" mass="8907">MLKLRITTGFRFEGKHYPAGEEPAELPAHVAKFAMDNRLAEDPGKNRVTDIDKAREMAEAEAKARAEVAANKSKGNAPENK</sequence>
<proteinExistence type="predicted"/>
<evidence type="ECO:0000313" key="3">
    <source>
        <dbReference type="Proteomes" id="UP000184603"/>
    </source>
</evidence>
<keyword evidence="3" id="KW-1185">Reference proteome</keyword>
<dbReference type="STRING" id="1121416.SAMN02745220_04803"/>
<gene>
    <name evidence="2" type="ORF">SAMN02745220_04803</name>
</gene>
<protein>
    <submittedName>
        <fullName evidence="2">Uncharacterized protein</fullName>
    </submittedName>
</protein>
<organism evidence="2 3">
    <name type="scientific">Desulfopila aestuarii DSM 18488</name>
    <dbReference type="NCBI Taxonomy" id="1121416"/>
    <lineage>
        <taxon>Bacteria</taxon>
        <taxon>Pseudomonadati</taxon>
        <taxon>Thermodesulfobacteriota</taxon>
        <taxon>Desulfobulbia</taxon>
        <taxon>Desulfobulbales</taxon>
        <taxon>Desulfocapsaceae</taxon>
        <taxon>Desulfopila</taxon>
    </lineage>
</organism>
<evidence type="ECO:0000313" key="2">
    <source>
        <dbReference type="EMBL" id="SHO52857.1"/>
    </source>
</evidence>